<evidence type="ECO:0000256" key="1">
    <source>
        <dbReference type="ARBA" id="ARBA00023118"/>
    </source>
</evidence>
<evidence type="ECO:0008006" key="4">
    <source>
        <dbReference type="Google" id="ProtNLM"/>
    </source>
</evidence>
<dbReference type="Pfam" id="PF09704">
    <property type="entry name" value="Cas_Cas5d"/>
    <property type="match status" value="1"/>
</dbReference>
<gene>
    <name evidence="2" type="ORF">Hgul01_04988</name>
</gene>
<evidence type="ECO:0000313" key="3">
    <source>
        <dbReference type="Proteomes" id="UP001428290"/>
    </source>
</evidence>
<reference evidence="2 3" key="1">
    <citation type="submission" date="2024-02" db="EMBL/GenBank/DDBJ databases">
        <title>Herpetosiphon gulosus NBRC 112829.</title>
        <authorList>
            <person name="Ichikawa N."/>
            <person name="Katano-Makiyama Y."/>
            <person name="Hidaka K."/>
        </authorList>
    </citation>
    <scope>NUCLEOTIDE SEQUENCE [LARGE SCALE GENOMIC DNA]</scope>
    <source>
        <strain evidence="2 3">NBRC 112829</strain>
    </source>
</reference>
<dbReference type="EMBL" id="BAABRU010000034">
    <property type="protein sequence ID" value="GAA5531163.1"/>
    <property type="molecule type" value="Genomic_DNA"/>
</dbReference>
<proteinExistence type="predicted"/>
<dbReference type="CDD" id="cd09756">
    <property type="entry name" value="Cas5_I-E"/>
    <property type="match status" value="1"/>
</dbReference>
<organism evidence="2 3">
    <name type="scientific">Herpetosiphon gulosus</name>
    <dbReference type="NCBI Taxonomy" id="1973496"/>
    <lineage>
        <taxon>Bacteria</taxon>
        <taxon>Bacillati</taxon>
        <taxon>Chloroflexota</taxon>
        <taxon>Chloroflexia</taxon>
        <taxon>Herpetosiphonales</taxon>
        <taxon>Herpetosiphonaceae</taxon>
        <taxon>Herpetosiphon</taxon>
    </lineage>
</organism>
<dbReference type="InterPro" id="IPR010147">
    <property type="entry name" value="CRISPR-assoc_prot_CasD"/>
</dbReference>
<dbReference type="InterPro" id="IPR021124">
    <property type="entry name" value="CRISPR-assoc_prot_Cas5"/>
</dbReference>
<evidence type="ECO:0000313" key="2">
    <source>
        <dbReference type="EMBL" id="GAA5531163.1"/>
    </source>
</evidence>
<dbReference type="RefSeq" id="WP_345724741.1">
    <property type="nucleotide sequence ID" value="NZ_BAABRU010000034.1"/>
</dbReference>
<name>A0ABP9X8J9_9CHLR</name>
<keyword evidence="3" id="KW-1185">Reference proteome</keyword>
<keyword evidence="1" id="KW-0051">Antiviral defense</keyword>
<protein>
    <recommendedName>
        <fullName evidence="4">CRISPR-associated protein Cas5</fullName>
    </recommendedName>
</protein>
<sequence length="232" mass="25820">MINSLFLQLKAPFQAWGLRAHWEQRDTAAEPTKSAVIGLIGCALGLDRRDDRLRTLSDKLRMGVRVDQQGTRLIDYHTTGGVKLADGLPSGVLNAKGEIKRETDVSYRHYLVDAAFLVVLQGESELIEELAWAVQHPIYPIYLGRKACVPSEPVYAGVGDYPDLITALSDAKHSSWPNHNQPHARCIVECLPHEGNRQYDQIWNPKARRFAARTIQTISIATGVAEINTLEG</sequence>
<dbReference type="Proteomes" id="UP001428290">
    <property type="component" value="Unassembled WGS sequence"/>
</dbReference>
<accession>A0ABP9X8J9</accession>
<dbReference type="NCBIfam" id="TIGR02593">
    <property type="entry name" value="CRISPR_cas5"/>
    <property type="match status" value="1"/>
</dbReference>
<dbReference type="NCBIfam" id="TIGR01868">
    <property type="entry name" value="casD_Cas5e"/>
    <property type="match status" value="1"/>
</dbReference>
<dbReference type="Gene3D" id="3.30.70.2660">
    <property type="match status" value="1"/>
</dbReference>
<comment type="caution">
    <text evidence="2">The sequence shown here is derived from an EMBL/GenBank/DDBJ whole genome shotgun (WGS) entry which is preliminary data.</text>
</comment>
<dbReference type="InterPro" id="IPR013422">
    <property type="entry name" value="CRISPR-assoc_prot_Cas5_N"/>
</dbReference>